<dbReference type="Pfam" id="PF00005">
    <property type="entry name" value="ABC_tran"/>
    <property type="match status" value="1"/>
</dbReference>
<dbReference type="EMBL" id="JAAXOO010000001">
    <property type="protein sequence ID" value="NKY32606.1"/>
    <property type="molecule type" value="Genomic_DNA"/>
</dbReference>
<feature type="domain" description="ABC transporter" evidence="7">
    <location>
        <begin position="5"/>
        <end position="230"/>
    </location>
</feature>
<comment type="similarity">
    <text evidence="2">Belongs to the ABC transporter superfamily.</text>
</comment>
<comment type="subcellular location">
    <subcellularLocation>
        <location evidence="1">Cell membrane</location>
        <topology evidence="1">Peripheral membrane protein</topology>
    </subcellularLocation>
</comment>
<dbReference type="InterPro" id="IPR003439">
    <property type="entry name" value="ABC_transporter-like_ATP-bd"/>
</dbReference>
<dbReference type="GO" id="GO:0016887">
    <property type="term" value="F:ATP hydrolysis activity"/>
    <property type="evidence" value="ECO:0007669"/>
    <property type="project" value="InterPro"/>
</dbReference>
<comment type="caution">
    <text evidence="8">The sequence shown here is derived from an EMBL/GenBank/DDBJ whole genome shotgun (WGS) entry which is preliminary data.</text>
</comment>
<keyword evidence="4" id="KW-0547">Nucleotide-binding</keyword>
<keyword evidence="3" id="KW-0813">Transport</keyword>
<dbReference type="SMART" id="SM00382">
    <property type="entry name" value="AAA"/>
    <property type="match status" value="1"/>
</dbReference>
<evidence type="ECO:0000313" key="9">
    <source>
        <dbReference type="Proteomes" id="UP000565715"/>
    </source>
</evidence>
<dbReference type="InterPro" id="IPR050763">
    <property type="entry name" value="ABC_transporter_ATP-binding"/>
</dbReference>
<organism evidence="8 9">
    <name type="scientific">Nocardia speluncae</name>
    <dbReference type="NCBI Taxonomy" id="419477"/>
    <lineage>
        <taxon>Bacteria</taxon>
        <taxon>Bacillati</taxon>
        <taxon>Actinomycetota</taxon>
        <taxon>Actinomycetes</taxon>
        <taxon>Mycobacteriales</taxon>
        <taxon>Nocardiaceae</taxon>
        <taxon>Nocardia</taxon>
    </lineage>
</organism>
<evidence type="ECO:0000256" key="3">
    <source>
        <dbReference type="ARBA" id="ARBA00022448"/>
    </source>
</evidence>
<dbReference type="GO" id="GO:0046677">
    <property type="term" value="P:response to antibiotic"/>
    <property type="evidence" value="ECO:0007669"/>
    <property type="project" value="UniProtKB-KW"/>
</dbReference>
<evidence type="ECO:0000259" key="7">
    <source>
        <dbReference type="PROSITE" id="PS50893"/>
    </source>
</evidence>
<dbReference type="SUPFAM" id="SSF52540">
    <property type="entry name" value="P-loop containing nucleoside triphosphate hydrolases"/>
    <property type="match status" value="1"/>
</dbReference>
<dbReference type="PROSITE" id="PS00211">
    <property type="entry name" value="ABC_TRANSPORTER_1"/>
    <property type="match status" value="1"/>
</dbReference>
<dbReference type="RefSeq" id="WP_068037083.1">
    <property type="nucleotide sequence ID" value="NZ_JAAXOO010000001.1"/>
</dbReference>
<evidence type="ECO:0000256" key="4">
    <source>
        <dbReference type="ARBA" id="ARBA00022741"/>
    </source>
</evidence>
<name>A0A846XD48_9NOCA</name>
<dbReference type="InterPro" id="IPR017871">
    <property type="entry name" value="ABC_transporter-like_CS"/>
</dbReference>
<dbReference type="AlphaFoldDB" id="A0A846XD48"/>
<keyword evidence="5 8" id="KW-0067">ATP-binding</keyword>
<dbReference type="PANTHER" id="PTHR42711">
    <property type="entry name" value="ABC TRANSPORTER ATP-BINDING PROTEIN"/>
    <property type="match status" value="1"/>
</dbReference>
<dbReference type="PANTHER" id="PTHR42711:SF5">
    <property type="entry name" value="ABC TRANSPORTER ATP-BINDING PROTEIN NATA"/>
    <property type="match status" value="1"/>
</dbReference>
<protein>
    <submittedName>
        <fullName evidence="8">ABC transporter ATP-binding protein</fullName>
    </submittedName>
</protein>
<reference evidence="8 9" key="1">
    <citation type="submission" date="2020-04" db="EMBL/GenBank/DDBJ databases">
        <title>MicrobeNet Type strains.</title>
        <authorList>
            <person name="Nicholson A.C."/>
        </authorList>
    </citation>
    <scope>NUCLEOTIDE SEQUENCE [LARGE SCALE GENOMIC DNA]</scope>
    <source>
        <strain evidence="8 9">DSM 45078</strain>
    </source>
</reference>
<keyword evidence="6" id="KW-0046">Antibiotic resistance</keyword>
<gene>
    <name evidence="8" type="ORF">HGA13_05875</name>
</gene>
<dbReference type="PROSITE" id="PS50893">
    <property type="entry name" value="ABC_TRANSPORTER_2"/>
    <property type="match status" value="1"/>
</dbReference>
<evidence type="ECO:0000256" key="1">
    <source>
        <dbReference type="ARBA" id="ARBA00004202"/>
    </source>
</evidence>
<evidence type="ECO:0000256" key="6">
    <source>
        <dbReference type="ARBA" id="ARBA00023251"/>
    </source>
</evidence>
<proteinExistence type="inferred from homology"/>
<dbReference type="InterPro" id="IPR003593">
    <property type="entry name" value="AAA+_ATPase"/>
</dbReference>
<dbReference type="GO" id="GO:0005886">
    <property type="term" value="C:plasma membrane"/>
    <property type="evidence" value="ECO:0007669"/>
    <property type="project" value="UniProtKB-SubCell"/>
</dbReference>
<dbReference type="InterPro" id="IPR027417">
    <property type="entry name" value="P-loop_NTPase"/>
</dbReference>
<evidence type="ECO:0000256" key="2">
    <source>
        <dbReference type="ARBA" id="ARBA00005417"/>
    </source>
</evidence>
<dbReference type="Gene3D" id="3.40.50.300">
    <property type="entry name" value="P-loop containing nucleotide triphosphate hydrolases"/>
    <property type="match status" value="1"/>
</dbReference>
<evidence type="ECO:0000313" key="8">
    <source>
        <dbReference type="EMBL" id="NKY32606.1"/>
    </source>
</evidence>
<sequence length="303" mass="32843">MTAAIDISGLVKKFGRTRALDGLDLQVCAGEVHGFLGPNGAGKSTTIRVLLGLLRSDGGSARLLGGDPWSRAAELHRRLAYVPGDVNLWPGLTGGEVIDLLGRLRGGLDENRRKDLLERFDLDPTKKGRTYSKGNRQKVALVAALASDVELLLLDEPTAGLDPLMEAVFQECVEEVRRAGRTVLLSSHILAQVEALCDRVTIIRHGRAVESGTLTQLRHLTRTSIDVDTQRPVTGLDELRGVHDLIADGTRVRFQVDTVDLGSAMQHLAPFGIRTLTSQPPTLEELFLRHYGDELAAAGVPES</sequence>
<dbReference type="Proteomes" id="UP000565715">
    <property type="component" value="Unassembled WGS sequence"/>
</dbReference>
<accession>A0A846XD48</accession>
<keyword evidence="9" id="KW-1185">Reference proteome</keyword>
<dbReference type="CDD" id="cd03230">
    <property type="entry name" value="ABC_DR_subfamily_A"/>
    <property type="match status" value="1"/>
</dbReference>
<evidence type="ECO:0000256" key="5">
    <source>
        <dbReference type="ARBA" id="ARBA00022840"/>
    </source>
</evidence>
<dbReference type="GO" id="GO:0005524">
    <property type="term" value="F:ATP binding"/>
    <property type="evidence" value="ECO:0007669"/>
    <property type="project" value="UniProtKB-KW"/>
</dbReference>